<dbReference type="EMBL" id="GEDV01012044">
    <property type="protein sequence ID" value="JAP76513.1"/>
    <property type="molecule type" value="Transcribed_RNA"/>
</dbReference>
<evidence type="ECO:0008006" key="3">
    <source>
        <dbReference type="Google" id="ProtNLM"/>
    </source>
</evidence>
<protein>
    <recommendedName>
        <fullName evidence="3">Secreted protein</fullName>
    </recommendedName>
</protein>
<sequence length="130" mass="15215">MKSQAFFFLAFIFFTLHTTDPMYTRKHSFNPHFKYCRHIIKTKCRLLTREISVLCISTIVNFHFTCRGRHSNTASRLHHKVLCLSSNSVCQPVTSYTHSVLRTLQRCLRCFEYVLTLYLYSDIHVGCSAA</sequence>
<name>A0A131YAZ2_RHIAP</name>
<dbReference type="AlphaFoldDB" id="A0A131YAZ2"/>
<accession>A0A131YAZ2</accession>
<organism evidence="2">
    <name type="scientific">Rhipicephalus appendiculatus</name>
    <name type="common">Brown ear tick</name>
    <dbReference type="NCBI Taxonomy" id="34631"/>
    <lineage>
        <taxon>Eukaryota</taxon>
        <taxon>Metazoa</taxon>
        <taxon>Ecdysozoa</taxon>
        <taxon>Arthropoda</taxon>
        <taxon>Chelicerata</taxon>
        <taxon>Arachnida</taxon>
        <taxon>Acari</taxon>
        <taxon>Parasitiformes</taxon>
        <taxon>Ixodida</taxon>
        <taxon>Ixodoidea</taxon>
        <taxon>Ixodidae</taxon>
        <taxon>Rhipicephalinae</taxon>
        <taxon>Rhipicephalus</taxon>
        <taxon>Rhipicephalus</taxon>
    </lineage>
</organism>
<feature type="signal peptide" evidence="1">
    <location>
        <begin position="1"/>
        <end position="21"/>
    </location>
</feature>
<reference evidence="2" key="1">
    <citation type="journal article" date="2016" name="Ticks Tick Borne Dis.">
        <title>De novo assembly and annotation of the salivary gland transcriptome of Rhipicephalus appendiculatus male and female ticks during blood feeding.</title>
        <authorList>
            <person name="de Castro M.H."/>
            <person name="de Klerk D."/>
            <person name="Pienaar R."/>
            <person name="Latif A.A."/>
            <person name="Rees D.J."/>
            <person name="Mans B.J."/>
        </authorList>
    </citation>
    <scope>NUCLEOTIDE SEQUENCE</scope>
    <source>
        <tissue evidence="2">Salivary glands</tissue>
    </source>
</reference>
<evidence type="ECO:0000256" key="1">
    <source>
        <dbReference type="SAM" id="SignalP"/>
    </source>
</evidence>
<keyword evidence="1" id="KW-0732">Signal</keyword>
<feature type="chain" id="PRO_5007284475" description="Secreted protein" evidence="1">
    <location>
        <begin position="22"/>
        <end position="130"/>
    </location>
</feature>
<evidence type="ECO:0000313" key="2">
    <source>
        <dbReference type="EMBL" id="JAP76513.1"/>
    </source>
</evidence>
<proteinExistence type="predicted"/>